<evidence type="ECO:0000256" key="1">
    <source>
        <dbReference type="ARBA" id="ARBA00003389"/>
    </source>
</evidence>
<dbReference type="GO" id="GO:0048288">
    <property type="term" value="P:nuclear membrane fusion involved in karyogamy"/>
    <property type="evidence" value="ECO:0007669"/>
    <property type="project" value="UniProtKB-UniRule"/>
</dbReference>
<keyword evidence="4 11" id="KW-0812">Transmembrane</keyword>
<protein>
    <recommendedName>
        <fullName evidence="15">Karyogamy protein 5</fullName>
    </recommendedName>
</protein>
<evidence type="ECO:0000256" key="6">
    <source>
        <dbReference type="ARBA" id="ARBA00022824"/>
    </source>
</evidence>
<proteinExistence type="inferred from homology"/>
<evidence type="ECO:0000256" key="2">
    <source>
        <dbReference type="ARBA" id="ARBA00010473"/>
    </source>
</evidence>
<evidence type="ECO:0000256" key="11">
    <source>
        <dbReference type="RuleBase" id="RU368082"/>
    </source>
</evidence>
<comment type="subcellular location">
    <subcellularLocation>
        <location evidence="11">Endoplasmic reticulum membrane</location>
    </subcellularLocation>
    <subcellularLocation>
        <location evidence="11">Nucleus membrane</location>
    </subcellularLocation>
</comment>
<dbReference type="PANTHER" id="PTHR28012:SF1">
    <property type="entry name" value="NUCLEAR FUSION PROTEIN KAR5"/>
    <property type="match status" value="1"/>
</dbReference>
<dbReference type="InterPro" id="IPR007292">
    <property type="entry name" value="Nuclear_fusion_Kar5"/>
</dbReference>
<sequence>MMRSSNQQSFRHIQRLCLLLLTIPSYAHAFPSFRPASPPSAPSEAFLDALAQQRETIVDSEALGLTSAERRLIFRSERSLASYSRRSDCSNAVATSLQKRCGDELEDSDDERIRAAIALTKCDLATAGQTPPLECSGIQPSQGMGVERNPASPCVAALSRSPQHWSTYSGYLREIPMLCFALRRQLEVDTVREIYVNISQEKISILKVLKKGAEGALQRDQDQEVKLAEFIDHMKTATYELNKDLFATVRSIRMVSQEVTDLVQSSRASEEFMVAVEQVVALAQERIEQAASKTSKDTELHLSKSLDPLLARLAAEQSLALADSATHFASRLDTALDSMRHRFDDAVKQLYDSLGPVKELSSIVPQSQMMMDQVWSSFKQVVDSVSPLLTQVDKLSDLQNELSIREQVRATNLSALLDRIEVAHTRELDLYARREEERSRVSMRPMGLVEFMTSLLLGDTMSPHSMGEGSISKLGSIDDWRPSIIGHLLRTLPLSSPASIMLLRGCLTTLIVVIKVAWSALCLMLVSTAVD</sequence>
<dbReference type="Pfam" id="PF04163">
    <property type="entry name" value="Tht1"/>
    <property type="match status" value="1"/>
</dbReference>
<name>A0A316TZ37_9BASI</name>
<gene>
    <name evidence="13" type="ORF">BCV69DRAFT_89183</name>
</gene>
<evidence type="ECO:0000313" key="13">
    <source>
        <dbReference type="EMBL" id="PWN17948.1"/>
    </source>
</evidence>
<dbReference type="GeneID" id="37017348"/>
<evidence type="ECO:0000256" key="8">
    <source>
        <dbReference type="ARBA" id="ARBA00023136"/>
    </source>
</evidence>
<evidence type="ECO:0000256" key="10">
    <source>
        <dbReference type="ARBA" id="ARBA00023242"/>
    </source>
</evidence>
<dbReference type="GO" id="GO:0031965">
    <property type="term" value="C:nuclear membrane"/>
    <property type="evidence" value="ECO:0007669"/>
    <property type="project" value="UniProtKB-SubCell"/>
</dbReference>
<keyword evidence="3 11" id="KW-0415">Karyogamy</keyword>
<keyword evidence="14" id="KW-1185">Reference proteome</keyword>
<feature type="transmembrane region" description="Helical" evidence="11">
    <location>
        <begin position="501"/>
        <end position="526"/>
    </location>
</feature>
<evidence type="ECO:0000256" key="4">
    <source>
        <dbReference type="ARBA" id="ARBA00022692"/>
    </source>
</evidence>
<comment type="similarity">
    <text evidence="2 11">Belongs to the KAR5 family.</text>
</comment>
<evidence type="ECO:0000256" key="3">
    <source>
        <dbReference type="ARBA" id="ARBA00022459"/>
    </source>
</evidence>
<dbReference type="GO" id="GO:0000742">
    <property type="term" value="P:karyogamy involved in conjugation with cellular fusion"/>
    <property type="evidence" value="ECO:0007669"/>
    <property type="project" value="UniProtKB-UniRule"/>
</dbReference>
<evidence type="ECO:0000256" key="9">
    <source>
        <dbReference type="ARBA" id="ARBA00023180"/>
    </source>
</evidence>
<keyword evidence="7 11" id="KW-1133">Transmembrane helix</keyword>
<feature type="signal peptide" evidence="12">
    <location>
        <begin position="1"/>
        <end position="29"/>
    </location>
</feature>
<keyword evidence="8 11" id="KW-0472">Membrane</keyword>
<evidence type="ECO:0008006" key="15">
    <source>
        <dbReference type="Google" id="ProtNLM"/>
    </source>
</evidence>
<organism evidence="13 14">
    <name type="scientific">Pseudomicrostroma glucosiphilum</name>
    <dbReference type="NCBI Taxonomy" id="1684307"/>
    <lineage>
        <taxon>Eukaryota</taxon>
        <taxon>Fungi</taxon>
        <taxon>Dikarya</taxon>
        <taxon>Basidiomycota</taxon>
        <taxon>Ustilaginomycotina</taxon>
        <taxon>Exobasidiomycetes</taxon>
        <taxon>Microstromatales</taxon>
        <taxon>Microstromatales incertae sedis</taxon>
        <taxon>Pseudomicrostroma</taxon>
    </lineage>
</organism>
<keyword evidence="10 11" id="KW-0539">Nucleus</keyword>
<accession>A0A316TZ37</accession>
<keyword evidence="5 11" id="KW-0732">Signal</keyword>
<keyword evidence="6 11" id="KW-0256">Endoplasmic reticulum</keyword>
<dbReference type="GO" id="GO:0005789">
    <property type="term" value="C:endoplasmic reticulum membrane"/>
    <property type="evidence" value="ECO:0007669"/>
    <property type="project" value="UniProtKB-SubCell"/>
</dbReference>
<dbReference type="PANTHER" id="PTHR28012">
    <property type="entry name" value="NUCLEAR FUSION PROTEIN KAR5"/>
    <property type="match status" value="1"/>
</dbReference>
<evidence type="ECO:0000256" key="12">
    <source>
        <dbReference type="SAM" id="SignalP"/>
    </source>
</evidence>
<keyword evidence="9" id="KW-0325">Glycoprotein</keyword>
<dbReference type="AlphaFoldDB" id="A0A316TZ37"/>
<dbReference type="RefSeq" id="XP_025345108.1">
    <property type="nucleotide sequence ID" value="XM_025495614.1"/>
</dbReference>
<dbReference type="OrthoDB" id="5311848at2759"/>
<reference evidence="13 14" key="1">
    <citation type="journal article" date="2018" name="Mol. Biol. Evol.">
        <title>Broad Genomic Sampling Reveals a Smut Pathogenic Ancestry of the Fungal Clade Ustilaginomycotina.</title>
        <authorList>
            <person name="Kijpornyongpan T."/>
            <person name="Mondo S.J."/>
            <person name="Barry K."/>
            <person name="Sandor L."/>
            <person name="Lee J."/>
            <person name="Lipzen A."/>
            <person name="Pangilinan J."/>
            <person name="LaButti K."/>
            <person name="Hainaut M."/>
            <person name="Henrissat B."/>
            <person name="Grigoriev I.V."/>
            <person name="Spatafora J.W."/>
            <person name="Aime M.C."/>
        </authorList>
    </citation>
    <scope>NUCLEOTIDE SEQUENCE [LARGE SCALE GENOMIC DNA]</scope>
    <source>
        <strain evidence="13 14">MCA 4718</strain>
    </source>
</reference>
<evidence type="ECO:0000256" key="7">
    <source>
        <dbReference type="ARBA" id="ARBA00022989"/>
    </source>
</evidence>
<evidence type="ECO:0000313" key="14">
    <source>
        <dbReference type="Proteomes" id="UP000245942"/>
    </source>
</evidence>
<feature type="chain" id="PRO_5016425367" description="Karyogamy protein 5" evidence="12">
    <location>
        <begin position="30"/>
        <end position="531"/>
    </location>
</feature>
<comment type="function">
    <text evidence="1 11">Required for nuclear membrane fusion during karyogamy.</text>
</comment>
<dbReference type="EMBL" id="KZ819339">
    <property type="protein sequence ID" value="PWN17948.1"/>
    <property type="molecule type" value="Genomic_DNA"/>
</dbReference>
<evidence type="ECO:0000256" key="5">
    <source>
        <dbReference type="ARBA" id="ARBA00022729"/>
    </source>
</evidence>
<dbReference type="Proteomes" id="UP000245942">
    <property type="component" value="Unassembled WGS sequence"/>
</dbReference>